<dbReference type="EMBL" id="SKBQ01000019">
    <property type="protein sequence ID" value="TPX16225.1"/>
    <property type="molecule type" value="Genomic_DNA"/>
</dbReference>
<sequence>MAFLAILLLATILVLSSSTSLTIVATLLLIRAAAVSAKEEEASSAAPLTYSPITIVYETSGHNTKSGITVVAAGHKVPSSATPSTQNRIVSDSSAGTFPSATTHTADTADTEDTSYTAATSMATGGTTDKDSIDQSETATIQTARGTPSPTKQQTFFEELRKLPFAQAVRDLDPVIESWKAEAADGLPRQPPTVPGSSRTPVCLHSFVEEEEDDQIRDSDFEDGLDVFDHAEAEPQPSGIAKGKGKEMEPFDNRKCLEGVPRFIGEGLTVEELRAEARQQMLLSWASWLVVDNTVEIRKESEESEESEENEVVGEDIQKLFDLEDW</sequence>
<evidence type="ECO:0000313" key="4">
    <source>
        <dbReference type="Proteomes" id="UP000319257"/>
    </source>
</evidence>
<dbReference type="InParanoid" id="A0A507AZG1"/>
<keyword evidence="2" id="KW-0732">Signal</keyword>
<evidence type="ECO:0000313" key="3">
    <source>
        <dbReference type="EMBL" id="TPX16225.1"/>
    </source>
</evidence>
<reference evidence="3 4" key="1">
    <citation type="submission" date="2019-06" db="EMBL/GenBank/DDBJ databases">
        <title>Draft genome sequence of the filamentous fungus Phialemoniopsis curvata isolated from diesel fuel.</title>
        <authorList>
            <person name="Varaljay V.A."/>
            <person name="Lyon W.J."/>
            <person name="Crouch A.L."/>
            <person name="Drake C.E."/>
            <person name="Hollomon J.M."/>
            <person name="Nadeau L.J."/>
            <person name="Nunn H.S."/>
            <person name="Stevenson B.S."/>
            <person name="Bojanowski C.L."/>
            <person name="Crookes-Goodson W.J."/>
        </authorList>
    </citation>
    <scope>NUCLEOTIDE SEQUENCE [LARGE SCALE GENOMIC DNA]</scope>
    <source>
        <strain evidence="3 4">D216</strain>
    </source>
</reference>
<dbReference type="RefSeq" id="XP_030997936.1">
    <property type="nucleotide sequence ID" value="XM_031138607.1"/>
</dbReference>
<feature type="compositionally biased region" description="Low complexity" evidence="1">
    <location>
        <begin position="100"/>
        <end position="109"/>
    </location>
</feature>
<feature type="chain" id="PRO_5021507269" evidence="2">
    <location>
        <begin position="19"/>
        <end position="326"/>
    </location>
</feature>
<accession>A0A507AZG1</accession>
<comment type="caution">
    <text evidence="3">The sequence shown here is derived from an EMBL/GenBank/DDBJ whole genome shotgun (WGS) entry which is preliminary data.</text>
</comment>
<feature type="signal peptide" evidence="2">
    <location>
        <begin position="1"/>
        <end position="18"/>
    </location>
</feature>
<evidence type="ECO:0000256" key="2">
    <source>
        <dbReference type="SAM" id="SignalP"/>
    </source>
</evidence>
<keyword evidence="4" id="KW-1185">Reference proteome</keyword>
<dbReference type="Proteomes" id="UP000319257">
    <property type="component" value="Unassembled WGS sequence"/>
</dbReference>
<dbReference type="GeneID" id="41971667"/>
<proteinExistence type="predicted"/>
<organism evidence="3 4">
    <name type="scientific">Thyridium curvatum</name>
    <dbReference type="NCBI Taxonomy" id="1093900"/>
    <lineage>
        <taxon>Eukaryota</taxon>
        <taxon>Fungi</taxon>
        <taxon>Dikarya</taxon>
        <taxon>Ascomycota</taxon>
        <taxon>Pezizomycotina</taxon>
        <taxon>Sordariomycetes</taxon>
        <taxon>Sordariomycetidae</taxon>
        <taxon>Thyridiales</taxon>
        <taxon>Thyridiaceae</taxon>
        <taxon>Thyridium</taxon>
    </lineage>
</organism>
<feature type="region of interest" description="Disordered" evidence="1">
    <location>
        <begin position="77"/>
        <end position="109"/>
    </location>
</feature>
<gene>
    <name evidence="3" type="ORF">E0L32_004220</name>
</gene>
<evidence type="ECO:0000256" key="1">
    <source>
        <dbReference type="SAM" id="MobiDB-lite"/>
    </source>
</evidence>
<dbReference type="AlphaFoldDB" id="A0A507AZG1"/>
<feature type="compositionally biased region" description="Polar residues" evidence="1">
    <location>
        <begin position="79"/>
        <end position="99"/>
    </location>
</feature>
<name>A0A507AZG1_9PEZI</name>
<protein>
    <submittedName>
        <fullName evidence="3">Uncharacterized protein</fullName>
    </submittedName>
</protein>